<organism evidence="2 3">
    <name type="scientific">Microbacterium mcarthurae</name>
    <dbReference type="NCBI Taxonomy" id="3035918"/>
    <lineage>
        <taxon>Bacteria</taxon>
        <taxon>Bacillati</taxon>
        <taxon>Actinomycetota</taxon>
        <taxon>Actinomycetes</taxon>
        <taxon>Micrococcales</taxon>
        <taxon>Microbacteriaceae</taxon>
        <taxon>Microbacterium</taxon>
    </lineage>
</organism>
<reference evidence="2 3" key="1">
    <citation type="submission" date="2023-03" db="EMBL/GenBank/DDBJ databases">
        <title>MT1 and MT2 Draft Genomes of Novel Species.</title>
        <authorList>
            <person name="Venkateswaran K."/>
        </authorList>
    </citation>
    <scope>NUCLEOTIDE SEQUENCE [LARGE SCALE GENOMIC DNA]</scope>
    <source>
        <strain evidence="2 3">IF8SW-P5</strain>
    </source>
</reference>
<accession>A0ABW9GDA3</accession>
<sequence length="86" mass="9018">MSVVGETPDASDPVDASTDTATASDGRTDRQPIVKVRGSRRARLLPAPGTSAEPAPADDRTRERPATPSASGPNDAQLLRDVPPHY</sequence>
<dbReference type="EMBL" id="JAROCE010000001">
    <property type="protein sequence ID" value="MFM2719691.1"/>
    <property type="molecule type" value="Genomic_DNA"/>
</dbReference>
<protein>
    <submittedName>
        <fullName evidence="2">Uncharacterized protein</fullName>
    </submittedName>
</protein>
<feature type="region of interest" description="Disordered" evidence="1">
    <location>
        <begin position="1"/>
        <end position="86"/>
    </location>
</feature>
<comment type="caution">
    <text evidence="2">The sequence shown here is derived from an EMBL/GenBank/DDBJ whole genome shotgun (WGS) entry which is preliminary data.</text>
</comment>
<dbReference type="Proteomes" id="UP001630303">
    <property type="component" value="Unassembled WGS sequence"/>
</dbReference>
<proteinExistence type="predicted"/>
<name>A0ABW9GDA3_9MICO</name>
<evidence type="ECO:0000313" key="3">
    <source>
        <dbReference type="Proteomes" id="UP001630303"/>
    </source>
</evidence>
<gene>
    <name evidence="2" type="ORF">P5G46_04155</name>
</gene>
<evidence type="ECO:0000256" key="1">
    <source>
        <dbReference type="SAM" id="MobiDB-lite"/>
    </source>
</evidence>
<evidence type="ECO:0000313" key="2">
    <source>
        <dbReference type="EMBL" id="MFM2719691.1"/>
    </source>
</evidence>
<keyword evidence="3" id="KW-1185">Reference proteome</keyword>
<dbReference type="RefSeq" id="WP_239275013.1">
    <property type="nucleotide sequence ID" value="NZ_JAROCE010000001.1"/>
</dbReference>